<dbReference type="PANTHER" id="PTHR32114">
    <property type="entry name" value="ABC TRANSPORTER ABCH.3"/>
    <property type="match status" value="1"/>
</dbReference>
<dbReference type="GO" id="GO:0016887">
    <property type="term" value="F:ATP hydrolysis activity"/>
    <property type="evidence" value="ECO:0007669"/>
    <property type="project" value="InterPro"/>
</dbReference>
<gene>
    <name evidence="2" type="ORF">DI586_05245</name>
</gene>
<dbReference type="SUPFAM" id="SSF52540">
    <property type="entry name" value="P-loop containing nucleoside triphosphate hydrolases"/>
    <property type="match status" value="1"/>
</dbReference>
<proteinExistence type="predicted"/>
<dbReference type="InterPro" id="IPR038729">
    <property type="entry name" value="Rad50/SbcC_AAA"/>
</dbReference>
<comment type="caution">
    <text evidence="2">The sequence shown here is derived from an EMBL/GenBank/DDBJ whole genome shotgun (WGS) entry which is preliminary data.</text>
</comment>
<feature type="non-terminal residue" evidence="2">
    <location>
        <position position="373"/>
    </location>
</feature>
<sequence length="373" mass="41379">MILIEEIDVKEFRGLRNINLKLNRNNFAICGPNGTGKSGIVDAIEFALTGTISRLTGAGTGGITVKEHGPHVNCRTTPDKAIVKMSVYIPALKKQATIERSVKNAKNPTIIPSTPDVLEIFRRLEEHPELTLSRREIIRFILAEPLKRAKDVQALLRLDELEKTRAELKKLSNTCAKAVEPIRSMQSRAGESLSVALGITSPATAQILAAANSYRTILGLSPLTMLNNVPLADGIATDAEGESEKVNKATALADYVLVEQQIAYLQGEQFSKLLERTAGLLSRLNESDQRNVNKDGFYKTALEIFENDMCPACDVEIDFETFKRSIEAKRRSINEFIVQKAELDKQFREISEKIDAVMVPLRNIYSIGKNLKN</sequence>
<evidence type="ECO:0000313" key="3">
    <source>
        <dbReference type="Proteomes" id="UP000249739"/>
    </source>
</evidence>
<dbReference type="EMBL" id="QFOT01000044">
    <property type="protein sequence ID" value="PZP55936.1"/>
    <property type="molecule type" value="Genomic_DNA"/>
</dbReference>
<accession>A0A2W5HCS6</accession>
<dbReference type="Pfam" id="PF13476">
    <property type="entry name" value="AAA_23"/>
    <property type="match status" value="1"/>
</dbReference>
<protein>
    <submittedName>
        <fullName evidence="2">Chromosome segregation protein SMC</fullName>
    </submittedName>
</protein>
<dbReference type="Gene3D" id="3.40.50.300">
    <property type="entry name" value="P-loop containing nucleotide triphosphate hydrolases"/>
    <property type="match status" value="1"/>
</dbReference>
<dbReference type="AlphaFoldDB" id="A0A2W5HCS6"/>
<organism evidence="2 3">
    <name type="scientific">Micavibrio aeruginosavorus</name>
    <dbReference type="NCBI Taxonomy" id="349221"/>
    <lineage>
        <taxon>Bacteria</taxon>
        <taxon>Pseudomonadati</taxon>
        <taxon>Bdellovibrionota</taxon>
        <taxon>Bdellovibrionia</taxon>
        <taxon>Bdellovibrionales</taxon>
        <taxon>Pseudobdellovibrionaceae</taxon>
        <taxon>Micavibrio</taxon>
    </lineage>
</organism>
<dbReference type="Proteomes" id="UP000249739">
    <property type="component" value="Unassembled WGS sequence"/>
</dbReference>
<dbReference type="PANTHER" id="PTHR32114:SF2">
    <property type="entry name" value="ABC TRANSPORTER ABCH.3"/>
    <property type="match status" value="1"/>
</dbReference>
<reference evidence="2 3" key="1">
    <citation type="submission" date="2017-08" db="EMBL/GenBank/DDBJ databases">
        <title>Infants hospitalized years apart are colonized by the same room-sourced microbial strains.</title>
        <authorList>
            <person name="Brooks B."/>
            <person name="Olm M.R."/>
            <person name="Firek B.A."/>
            <person name="Baker R."/>
            <person name="Thomas B.C."/>
            <person name="Morowitz M.J."/>
            <person name="Banfield J.F."/>
        </authorList>
    </citation>
    <scope>NUCLEOTIDE SEQUENCE [LARGE SCALE GENOMIC DNA]</scope>
    <source>
        <strain evidence="2">S2_006_000_R2_64</strain>
    </source>
</reference>
<evidence type="ECO:0000313" key="2">
    <source>
        <dbReference type="EMBL" id="PZP55936.1"/>
    </source>
</evidence>
<feature type="domain" description="Rad50/SbcC-type AAA" evidence="1">
    <location>
        <begin position="7"/>
        <end position="173"/>
    </location>
</feature>
<evidence type="ECO:0000259" key="1">
    <source>
        <dbReference type="Pfam" id="PF13476"/>
    </source>
</evidence>
<dbReference type="GO" id="GO:0006302">
    <property type="term" value="P:double-strand break repair"/>
    <property type="evidence" value="ECO:0007669"/>
    <property type="project" value="InterPro"/>
</dbReference>
<name>A0A2W5HCS6_9BACT</name>
<dbReference type="InterPro" id="IPR027417">
    <property type="entry name" value="P-loop_NTPase"/>
</dbReference>